<feature type="region of interest" description="Disordered" evidence="5">
    <location>
        <begin position="714"/>
        <end position="735"/>
    </location>
</feature>
<name>A0A0B7A2V0_9EUPU</name>
<dbReference type="InterPro" id="IPR043136">
    <property type="entry name" value="B30.2/SPRY_sf"/>
</dbReference>
<dbReference type="InterPro" id="IPR036361">
    <property type="entry name" value="SAP_dom_sf"/>
</dbReference>
<dbReference type="CDD" id="cd12884">
    <property type="entry name" value="SPRY_hnRNP"/>
    <property type="match status" value="1"/>
</dbReference>
<sequence>MSDIDPDSLKVAELREQLKTRGLDTKGNKASLVSRLKEAMDAAGEEYVGGGEYAGGEEGEQEEEEEEEEQMDEAGDGTANFDEEGDQGVVGATEGESAEQPEANGNAEDEEAAVVLGDEFRTIDEATQDDTEEGNTDRKRRRSRSRDRHRPARSRSRDRHRRDRRSGRYSPPHRKVEMEDTAWESLTIFNLDKYDSDLNLRFNERGIKAYPLTVDGFAFMWCGVRATYGVLSGKVAYEAKILENLKVNHLPKDESNPHVLRLGWSVNSTSRNLGEEPLSFGYGGSGKASTENKFVDYGQAFTQGDVITAYLDLESDPIVISYAKNGEDLGTCFEIEKEKLGDQAVFPHLMTKNTEFEVNFGGREGPYFPLKEGYKFLEQVPLEERVRGHLPPATKETCEVIMMVGLPGAGKTYWVDNYVASNPDKLFNVLGTNNIIDKMKVNGLPRKQNYSGRWSVLIDMSAKCLSRMIEIASHKKRNYIIDQTNVYASARRRKMQPFEGFLRKAVVVLPTDEVFKKRVKERTDEEGKDIPDSAVNEMKVNFTLPEKGECYETVEYTETDLTKEEREKLIEKYRREGHDALPPPDKRYRRESRDFREYRVGRRSGYRGSFRRGRRSGFRSRSRSRGFSSYRPYSERRARGGYRGSFREDRRRDDRRESYSSFKRPRGAWGSSGDWGAESWGGSGYRRSKWSGYNDDYDRDRGWDDYDQVEGYGQEWDGYEDEQDYDQGSWGYGYK</sequence>
<keyword evidence="4" id="KW-0539">Nucleus</keyword>
<dbReference type="SUPFAM" id="SSF68906">
    <property type="entry name" value="SAP domain"/>
    <property type="match status" value="1"/>
</dbReference>
<reference evidence="8" key="1">
    <citation type="submission" date="2014-12" db="EMBL/GenBank/DDBJ databases">
        <title>Insight into the proteome of Arion vulgaris.</title>
        <authorList>
            <person name="Aradska J."/>
            <person name="Bulat T."/>
            <person name="Smidak R."/>
            <person name="Sarate P."/>
            <person name="Gangsoo J."/>
            <person name="Sialana F."/>
            <person name="Bilban M."/>
            <person name="Lubec G."/>
        </authorList>
    </citation>
    <scope>NUCLEOTIDE SEQUENCE</scope>
    <source>
        <tissue evidence="8">Skin</tissue>
    </source>
</reference>
<evidence type="ECO:0000256" key="4">
    <source>
        <dbReference type="ARBA" id="ARBA00023242"/>
    </source>
</evidence>
<dbReference type="Gene3D" id="3.40.50.300">
    <property type="entry name" value="P-loop containing nucleotide triphosphate hydrolases"/>
    <property type="match status" value="1"/>
</dbReference>
<dbReference type="InterPro" id="IPR003034">
    <property type="entry name" value="SAP_dom"/>
</dbReference>
<feature type="compositionally biased region" description="Acidic residues" evidence="5">
    <location>
        <begin position="55"/>
        <end position="86"/>
    </location>
</feature>
<dbReference type="AlphaFoldDB" id="A0A0B7A2V0"/>
<dbReference type="FunFam" id="3.40.50.300:FF:000355">
    <property type="entry name" value="Heterogeneous nuclear ribonucleoprotein U-like 1, isoform CRA_a"/>
    <property type="match status" value="1"/>
</dbReference>
<dbReference type="PANTHER" id="PTHR12381:SF56">
    <property type="entry name" value="B30.2_SPRY DOMAIN-CONTAINING PROTEIN-RELATED"/>
    <property type="match status" value="1"/>
</dbReference>
<feature type="region of interest" description="Disordered" evidence="5">
    <location>
        <begin position="608"/>
        <end position="702"/>
    </location>
</feature>
<evidence type="ECO:0000313" key="8">
    <source>
        <dbReference type="EMBL" id="CEK75133.1"/>
    </source>
</evidence>
<evidence type="ECO:0000256" key="2">
    <source>
        <dbReference type="ARBA" id="ARBA00022481"/>
    </source>
</evidence>
<evidence type="ECO:0000259" key="6">
    <source>
        <dbReference type="PROSITE" id="PS50188"/>
    </source>
</evidence>
<evidence type="ECO:0000256" key="3">
    <source>
        <dbReference type="ARBA" id="ARBA00022553"/>
    </source>
</evidence>
<gene>
    <name evidence="8" type="primary">ORF94153</name>
</gene>
<feature type="domain" description="B30.2/SPRY" evidence="6">
    <location>
        <begin position="156"/>
        <end position="365"/>
    </location>
</feature>
<dbReference type="SMART" id="SM00449">
    <property type="entry name" value="SPRY"/>
    <property type="match status" value="1"/>
</dbReference>
<dbReference type="Gene3D" id="2.60.120.920">
    <property type="match status" value="1"/>
</dbReference>
<organism evidence="8">
    <name type="scientific">Arion vulgaris</name>
    <dbReference type="NCBI Taxonomy" id="1028688"/>
    <lineage>
        <taxon>Eukaryota</taxon>
        <taxon>Metazoa</taxon>
        <taxon>Spiralia</taxon>
        <taxon>Lophotrochozoa</taxon>
        <taxon>Mollusca</taxon>
        <taxon>Gastropoda</taxon>
        <taxon>Heterobranchia</taxon>
        <taxon>Euthyneura</taxon>
        <taxon>Panpulmonata</taxon>
        <taxon>Eupulmonata</taxon>
        <taxon>Stylommatophora</taxon>
        <taxon>Helicina</taxon>
        <taxon>Arionoidea</taxon>
        <taxon>Arionidae</taxon>
        <taxon>Arion</taxon>
    </lineage>
</organism>
<dbReference type="Pfam" id="PF02037">
    <property type="entry name" value="SAP"/>
    <property type="match status" value="1"/>
</dbReference>
<evidence type="ECO:0008006" key="9">
    <source>
        <dbReference type="Google" id="ProtNLM"/>
    </source>
</evidence>
<protein>
    <recommendedName>
        <fullName evidence="9">SAP domain-containing protein</fullName>
    </recommendedName>
</protein>
<dbReference type="GO" id="GO:0005634">
    <property type="term" value="C:nucleus"/>
    <property type="evidence" value="ECO:0007669"/>
    <property type="project" value="UniProtKB-SubCell"/>
</dbReference>
<feature type="compositionally biased region" description="Basic residues" evidence="5">
    <location>
        <begin position="608"/>
        <end position="624"/>
    </location>
</feature>
<accession>A0A0B7A2V0</accession>
<keyword evidence="3" id="KW-0597">Phosphoprotein</keyword>
<dbReference type="PROSITE" id="PS50188">
    <property type="entry name" value="B302_SPRY"/>
    <property type="match status" value="1"/>
</dbReference>
<keyword evidence="2" id="KW-0488">Methylation</keyword>
<feature type="region of interest" description="Disordered" evidence="5">
    <location>
        <begin position="43"/>
        <end position="176"/>
    </location>
</feature>
<evidence type="ECO:0000256" key="1">
    <source>
        <dbReference type="ARBA" id="ARBA00004123"/>
    </source>
</evidence>
<dbReference type="PANTHER" id="PTHR12381">
    <property type="entry name" value="HETEROGENEOUS NUCLEAR RIBONUCLEOPROTEIN U FAMILY MEMBER"/>
    <property type="match status" value="1"/>
</dbReference>
<evidence type="ECO:0000259" key="7">
    <source>
        <dbReference type="PROSITE" id="PS50800"/>
    </source>
</evidence>
<dbReference type="Gene3D" id="1.10.720.30">
    <property type="entry name" value="SAP domain"/>
    <property type="match status" value="1"/>
</dbReference>
<dbReference type="InterPro" id="IPR003877">
    <property type="entry name" value="SPRY_dom"/>
</dbReference>
<dbReference type="InterPro" id="IPR001870">
    <property type="entry name" value="B30.2/SPRY"/>
</dbReference>
<dbReference type="SMART" id="SM00513">
    <property type="entry name" value="SAP"/>
    <property type="match status" value="1"/>
</dbReference>
<dbReference type="SUPFAM" id="SSF52540">
    <property type="entry name" value="P-loop containing nucleoside triphosphate hydrolases"/>
    <property type="match status" value="1"/>
</dbReference>
<dbReference type="InterPro" id="IPR027417">
    <property type="entry name" value="P-loop_NTPase"/>
</dbReference>
<proteinExistence type="predicted"/>
<evidence type="ECO:0000256" key="5">
    <source>
        <dbReference type="SAM" id="MobiDB-lite"/>
    </source>
</evidence>
<feature type="compositionally biased region" description="Basic and acidic residues" evidence="5">
    <location>
        <begin position="645"/>
        <end position="658"/>
    </location>
</feature>
<dbReference type="InterPro" id="IPR035778">
    <property type="entry name" value="SPRY_hnRNP_U"/>
</dbReference>
<feature type="region of interest" description="Disordered" evidence="5">
    <location>
        <begin position="573"/>
        <end position="593"/>
    </location>
</feature>
<dbReference type="GO" id="GO:0003723">
    <property type="term" value="F:RNA binding"/>
    <property type="evidence" value="ECO:0007669"/>
    <property type="project" value="TreeGrafter"/>
</dbReference>
<dbReference type="Pfam" id="PF00622">
    <property type="entry name" value="SPRY"/>
    <property type="match status" value="1"/>
</dbReference>
<dbReference type="InterPro" id="IPR013320">
    <property type="entry name" value="ConA-like_dom_sf"/>
</dbReference>
<dbReference type="GO" id="GO:0000380">
    <property type="term" value="P:alternative mRNA splicing, via spliceosome"/>
    <property type="evidence" value="ECO:0007669"/>
    <property type="project" value="TreeGrafter"/>
</dbReference>
<dbReference type="EMBL" id="HACG01028268">
    <property type="protein sequence ID" value="CEK75133.1"/>
    <property type="molecule type" value="Transcribed_RNA"/>
</dbReference>
<feature type="compositionally biased region" description="Basic residues" evidence="5">
    <location>
        <begin position="138"/>
        <end position="173"/>
    </location>
</feature>
<comment type="subcellular location">
    <subcellularLocation>
        <location evidence="1">Nucleus</location>
    </subcellularLocation>
</comment>
<dbReference type="Pfam" id="PF13671">
    <property type="entry name" value="AAA_33"/>
    <property type="match status" value="1"/>
</dbReference>
<dbReference type="PROSITE" id="PS50800">
    <property type="entry name" value="SAP"/>
    <property type="match status" value="1"/>
</dbReference>
<dbReference type="SUPFAM" id="SSF49899">
    <property type="entry name" value="Concanavalin A-like lectins/glucanases"/>
    <property type="match status" value="1"/>
</dbReference>
<feature type="domain" description="SAP" evidence="7">
    <location>
        <begin position="6"/>
        <end position="40"/>
    </location>
</feature>